<gene>
    <name evidence="1" type="ORF">PFISCL1PPCAC_26035</name>
</gene>
<dbReference type="EMBL" id="BTSY01000006">
    <property type="protein sequence ID" value="GMT34738.1"/>
    <property type="molecule type" value="Genomic_DNA"/>
</dbReference>
<feature type="non-terminal residue" evidence="1">
    <location>
        <position position="1"/>
    </location>
</feature>
<comment type="caution">
    <text evidence="1">The sequence shown here is derived from an EMBL/GenBank/DDBJ whole genome shotgun (WGS) entry which is preliminary data.</text>
</comment>
<dbReference type="AlphaFoldDB" id="A0AAV5WWW2"/>
<sequence length="94" mass="10682">NHWLMKTNLFFRFGNDNDNCGAALHIKPLPNSAMLIIMHARKRFTWTKLKKEAGLTLTQGNMQITCKENGPVTNVTEFVATPHIPSRQIFSDNV</sequence>
<reference evidence="1" key="1">
    <citation type="submission" date="2023-10" db="EMBL/GenBank/DDBJ databases">
        <title>Genome assembly of Pristionchus species.</title>
        <authorList>
            <person name="Yoshida K."/>
            <person name="Sommer R.J."/>
        </authorList>
    </citation>
    <scope>NUCLEOTIDE SEQUENCE</scope>
    <source>
        <strain evidence="1">RS5133</strain>
    </source>
</reference>
<accession>A0AAV5WWW2</accession>
<evidence type="ECO:0000313" key="1">
    <source>
        <dbReference type="EMBL" id="GMT34738.1"/>
    </source>
</evidence>
<organism evidence="1 2">
    <name type="scientific">Pristionchus fissidentatus</name>
    <dbReference type="NCBI Taxonomy" id="1538716"/>
    <lineage>
        <taxon>Eukaryota</taxon>
        <taxon>Metazoa</taxon>
        <taxon>Ecdysozoa</taxon>
        <taxon>Nematoda</taxon>
        <taxon>Chromadorea</taxon>
        <taxon>Rhabditida</taxon>
        <taxon>Rhabditina</taxon>
        <taxon>Diplogasteromorpha</taxon>
        <taxon>Diplogasteroidea</taxon>
        <taxon>Neodiplogasteridae</taxon>
        <taxon>Pristionchus</taxon>
    </lineage>
</organism>
<protein>
    <submittedName>
        <fullName evidence="1">Uncharacterized protein</fullName>
    </submittedName>
</protein>
<name>A0AAV5WWW2_9BILA</name>
<feature type="non-terminal residue" evidence="1">
    <location>
        <position position="94"/>
    </location>
</feature>
<evidence type="ECO:0000313" key="2">
    <source>
        <dbReference type="Proteomes" id="UP001432322"/>
    </source>
</evidence>
<keyword evidence="2" id="KW-1185">Reference proteome</keyword>
<dbReference type="Proteomes" id="UP001432322">
    <property type="component" value="Unassembled WGS sequence"/>
</dbReference>
<proteinExistence type="predicted"/>